<dbReference type="GO" id="GO:0008277">
    <property type="term" value="P:regulation of G protein-coupled receptor signaling pathway"/>
    <property type="evidence" value="ECO:0007669"/>
    <property type="project" value="InterPro"/>
</dbReference>
<dbReference type="PANTHER" id="PTHR14076">
    <property type="entry name" value="RECEPTOR ACTIVITY MODIFYING PROTEIN RAMP"/>
    <property type="match status" value="1"/>
</dbReference>
<dbReference type="Ensembl" id="ENSDCDT00010049410.1">
    <property type="protein sequence ID" value="ENSDCDP00010039626.1"/>
    <property type="gene ID" value="ENSDCDG00010025460.1"/>
</dbReference>
<comment type="subcellular location">
    <subcellularLocation>
        <location evidence="1">Cell membrane</location>
        <topology evidence="1">Single-pass type I membrane protein</topology>
    </subcellularLocation>
</comment>
<dbReference type="PANTHER" id="PTHR14076:SF10">
    <property type="entry name" value="RAMP2 PROTEIN"/>
    <property type="match status" value="1"/>
</dbReference>
<evidence type="ECO:0000256" key="10">
    <source>
        <dbReference type="ARBA" id="ARBA00023170"/>
    </source>
</evidence>
<protein>
    <submittedName>
        <fullName evidence="13">Uncharacterized protein</fullName>
    </submittedName>
</protein>
<comment type="similarity">
    <text evidence="2">Belongs to the RAMP family.</text>
</comment>
<organism evidence="13 14">
    <name type="scientific">Denticeps clupeoides</name>
    <name type="common">denticle herring</name>
    <dbReference type="NCBI Taxonomy" id="299321"/>
    <lineage>
        <taxon>Eukaryota</taxon>
        <taxon>Metazoa</taxon>
        <taxon>Chordata</taxon>
        <taxon>Craniata</taxon>
        <taxon>Vertebrata</taxon>
        <taxon>Euteleostomi</taxon>
        <taxon>Actinopterygii</taxon>
        <taxon>Neopterygii</taxon>
        <taxon>Teleostei</taxon>
        <taxon>Clupei</taxon>
        <taxon>Clupeiformes</taxon>
        <taxon>Denticipitoidei</taxon>
        <taxon>Denticipitidae</taxon>
        <taxon>Denticeps</taxon>
    </lineage>
</organism>
<dbReference type="GO" id="GO:0015026">
    <property type="term" value="F:coreceptor activity"/>
    <property type="evidence" value="ECO:0007669"/>
    <property type="project" value="InterPro"/>
</dbReference>
<keyword evidence="9" id="KW-1015">Disulfide bond</keyword>
<dbReference type="GO" id="GO:0043235">
    <property type="term" value="C:receptor complex"/>
    <property type="evidence" value="ECO:0007669"/>
    <property type="project" value="TreeGrafter"/>
</dbReference>
<dbReference type="GO" id="GO:0032870">
    <property type="term" value="P:cellular response to hormone stimulus"/>
    <property type="evidence" value="ECO:0007669"/>
    <property type="project" value="TreeGrafter"/>
</dbReference>
<dbReference type="Proteomes" id="UP000694580">
    <property type="component" value="Chromosome 7"/>
</dbReference>
<keyword evidence="3" id="KW-0813">Transport</keyword>
<name>A0AAY4D5L2_9TELE</name>
<reference evidence="13 14" key="1">
    <citation type="submission" date="2020-06" db="EMBL/GenBank/DDBJ databases">
        <authorList>
            <consortium name="Wellcome Sanger Institute Data Sharing"/>
        </authorList>
    </citation>
    <scope>NUCLEOTIDE SEQUENCE [LARGE SCALE GENOMIC DNA]</scope>
</reference>
<reference evidence="13" key="3">
    <citation type="submission" date="2025-09" db="UniProtKB">
        <authorList>
            <consortium name="Ensembl"/>
        </authorList>
    </citation>
    <scope>IDENTIFICATION</scope>
</reference>
<keyword evidence="7 11" id="KW-1133">Transmembrane helix</keyword>
<dbReference type="GeneTree" id="ENSGT00940000160264"/>
<evidence type="ECO:0000256" key="3">
    <source>
        <dbReference type="ARBA" id="ARBA00022448"/>
    </source>
</evidence>
<feature type="transmembrane region" description="Helical" evidence="11">
    <location>
        <begin position="161"/>
        <end position="182"/>
    </location>
</feature>
<evidence type="ECO:0000313" key="13">
    <source>
        <dbReference type="Ensembl" id="ENSDCDP00010039626.1"/>
    </source>
</evidence>
<evidence type="ECO:0000256" key="7">
    <source>
        <dbReference type="ARBA" id="ARBA00022989"/>
    </source>
</evidence>
<keyword evidence="8 11" id="KW-0472">Membrane</keyword>
<dbReference type="GO" id="GO:0072659">
    <property type="term" value="P:protein localization to plasma membrane"/>
    <property type="evidence" value="ECO:0007669"/>
    <property type="project" value="TreeGrafter"/>
</dbReference>
<proteinExistence type="inferred from homology"/>
<dbReference type="GO" id="GO:0005886">
    <property type="term" value="C:plasma membrane"/>
    <property type="evidence" value="ECO:0007669"/>
    <property type="project" value="UniProtKB-SubCell"/>
</dbReference>
<feature type="chain" id="PRO_5044214349" evidence="12">
    <location>
        <begin position="27"/>
        <end position="191"/>
    </location>
</feature>
<dbReference type="InterPro" id="IPR038126">
    <property type="entry name" value="RAMP_sf"/>
</dbReference>
<reference evidence="13" key="2">
    <citation type="submission" date="2025-08" db="UniProtKB">
        <authorList>
            <consortium name="Ensembl"/>
        </authorList>
    </citation>
    <scope>IDENTIFICATION</scope>
</reference>
<keyword evidence="10" id="KW-0675">Receptor</keyword>
<evidence type="ECO:0000256" key="1">
    <source>
        <dbReference type="ARBA" id="ARBA00004251"/>
    </source>
</evidence>
<dbReference type="GeneID" id="114794780"/>
<keyword evidence="14" id="KW-1185">Reference proteome</keyword>
<dbReference type="GO" id="GO:0031623">
    <property type="term" value="P:receptor internalization"/>
    <property type="evidence" value="ECO:0007669"/>
    <property type="project" value="TreeGrafter"/>
</dbReference>
<feature type="signal peptide" evidence="12">
    <location>
        <begin position="1"/>
        <end position="26"/>
    </location>
</feature>
<gene>
    <name evidence="13" type="primary">RAMP2</name>
</gene>
<evidence type="ECO:0000256" key="8">
    <source>
        <dbReference type="ARBA" id="ARBA00023136"/>
    </source>
</evidence>
<keyword evidence="4" id="KW-1003">Cell membrane</keyword>
<evidence type="ECO:0000256" key="11">
    <source>
        <dbReference type="SAM" id="Phobius"/>
    </source>
</evidence>
<evidence type="ECO:0000256" key="2">
    <source>
        <dbReference type="ARBA" id="ARBA00007087"/>
    </source>
</evidence>
<evidence type="ECO:0000256" key="9">
    <source>
        <dbReference type="ARBA" id="ARBA00023157"/>
    </source>
</evidence>
<dbReference type="InterPro" id="IPR006985">
    <property type="entry name" value="RAMP"/>
</dbReference>
<dbReference type="Pfam" id="PF04901">
    <property type="entry name" value="RAMP"/>
    <property type="match status" value="1"/>
</dbReference>
<dbReference type="GO" id="GO:0006886">
    <property type="term" value="P:intracellular protein transport"/>
    <property type="evidence" value="ECO:0007669"/>
    <property type="project" value="InterPro"/>
</dbReference>
<evidence type="ECO:0000256" key="12">
    <source>
        <dbReference type="SAM" id="SignalP"/>
    </source>
</evidence>
<keyword evidence="5 11" id="KW-0812">Transmembrane</keyword>
<sequence>MKHSPPASELLFCVALPGLLFGQLMAIVSENDMKTYTMKPTVVTSNATLTEATSDEHLFCQQVKSVCLNITGVMNCYQYLHEHACYLDFQLQMATFNHTGQCTWNEVKSFYNTFTLCTERIAECLRIPWPNPMVEEVFVEIHTSYFQTCITEELKDPDPSIVFALAMTPICLIPAMVLLVVLKTKNGDGRS</sequence>
<evidence type="ECO:0000256" key="5">
    <source>
        <dbReference type="ARBA" id="ARBA00022692"/>
    </source>
</evidence>
<dbReference type="AlphaFoldDB" id="A0AAY4D5L2"/>
<evidence type="ECO:0000313" key="14">
    <source>
        <dbReference type="Proteomes" id="UP000694580"/>
    </source>
</evidence>
<dbReference type="RefSeq" id="XP_028843387.1">
    <property type="nucleotide sequence ID" value="XM_028987554.1"/>
</dbReference>
<evidence type="ECO:0000256" key="4">
    <source>
        <dbReference type="ARBA" id="ARBA00022475"/>
    </source>
</evidence>
<dbReference type="GO" id="GO:0001525">
    <property type="term" value="P:angiogenesis"/>
    <property type="evidence" value="ECO:0007669"/>
    <property type="project" value="TreeGrafter"/>
</dbReference>
<dbReference type="GO" id="GO:0009986">
    <property type="term" value="C:cell surface"/>
    <property type="evidence" value="ECO:0007669"/>
    <property type="project" value="TreeGrafter"/>
</dbReference>
<evidence type="ECO:0000256" key="6">
    <source>
        <dbReference type="ARBA" id="ARBA00022729"/>
    </source>
</evidence>
<dbReference type="Gene3D" id="1.10.150.510">
    <property type="entry name" value="Receptor activity modifying family"/>
    <property type="match status" value="1"/>
</dbReference>
<accession>A0AAY4D5L2</accession>
<dbReference type="GO" id="GO:0007186">
    <property type="term" value="P:G protein-coupled receptor signaling pathway"/>
    <property type="evidence" value="ECO:0007669"/>
    <property type="project" value="TreeGrafter"/>
</dbReference>
<dbReference type="GO" id="GO:0006816">
    <property type="term" value="P:calcium ion transport"/>
    <property type="evidence" value="ECO:0007669"/>
    <property type="project" value="TreeGrafter"/>
</dbReference>
<keyword evidence="6 12" id="KW-0732">Signal</keyword>